<dbReference type="EMBL" id="JBBWWQ010000001">
    <property type="protein sequence ID" value="KAK8957506.1"/>
    <property type="molecule type" value="Genomic_DNA"/>
</dbReference>
<dbReference type="Proteomes" id="UP001418222">
    <property type="component" value="Unassembled WGS sequence"/>
</dbReference>
<keyword evidence="3" id="KW-1185">Reference proteome</keyword>
<comment type="caution">
    <text evidence="2">The sequence shown here is derived from an EMBL/GenBank/DDBJ whole genome shotgun (WGS) entry which is preliminary data.</text>
</comment>
<feature type="domain" description="Retroviral polymerase SH3-like" evidence="1">
    <location>
        <begin position="2"/>
        <end position="63"/>
    </location>
</feature>
<name>A0AAP0C4H0_9ASPA</name>
<reference evidence="2 3" key="1">
    <citation type="journal article" date="2022" name="Nat. Plants">
        <title>Genomes of leafy and leafless Platanthera orchids illuminate the evolution of mycoheterotrophy.</title>
        <authorList>
            <person name="Li M.H."/>
            <person name="Liu K.W."/>
            <person name="Li Z."/>
            <person name="Lu H.C."/>
            <person name="Ye Q.L."/>
            <person name="Zhang D."/>
            <person name="Wang J.Y."/>
            <person name="Li Y.F."/>
            <person name="Zhong Z.M."/>
            <person name="Liu X."/>
            <person name="Yu X."/>
            <person name="Liu D.K."/>
            <person name="Tu X.D."/>
            <person name="Liu B."/>
            <person name="Hao Y."/>
            <person name="Liao X.Y."/>
            <person name="Jiang Y.T."/>
            <person name="Sun W.H."/>
            <person name="Chen J."/>
            <person name="Chen Y.Q."/>
            <person name="Ai Y."/>
            <person name="Zhai J.W."/>
            <person name="Wu S.S."/>
            <person name="Zhou Z."/>
            <person name="Hsiao Y.Y."/>
            <person name="Wu W.L."/>
            <person name="Chen Y.Y."/>
            <person name="Lin Y.F."/>
            <person name="Hsu J.L."/>
            <person name="Li C.Y."/>
            <person name="Wang Z.W."/>
            <person name="Zhao X."/>
            <person name="Zhong W.Y."/>
            <person name="Ma X.K."/>
            <person name="Ma L."/>
            <person name="Huang J."/>
            <person name="Chen G.Z."/>
            <person name="Huang M.Z."/>
            <person name="Huang L."/>
            <person name="Peng D.H."/>
            <person name="Luo Y.B."/>
            <person name="Zou S.Q."/>
            <person name="Chen S.P."/>
            <person name="Lan S."/>
            <person name="Tsai W.C."/>
            <person name="Van de Peer Y."/>
            <person name="Liu Z.J."/>
        </authorList>
    </citation>
    <scope>NUCLEOTIDE SEQUENCE [LARGE SCALE GENOMIC DNA]</scope>
    <source>
        <strain evidence="2">Lor287</strain>
    </source>
</reference>
<dbReference type="InterPro" id="IPR057670">
    <property type="entry name" value="SH3_retrovirus"/>
</dbReference>
<accession>A0AAP0C4H0</accession>
<proteinExistence type="predicted"/>
<dbReference type="Pfam" id="PF25597">
    <property type="entry name" value="SH3_retrovirus"/>
    <property type="match status" value="1"/>
</dbReference>
<dbReference type="AlphaFoldDB" id="A0AAP0C4H0"/>
<gene>
    <name evidence="2" type="ORF">KSP39_PZI001310</name>
</gene>
<organism evidence="2 3">
    <name type="scientific">Platanthera zijinensis</name>
    <dbReference type="NCBI Taxonomy" id="2320716"/>
    <lineage>
        <taxon>Eukaryota</taxon>
        <taxon>Viridiplantae</taxon>
        <taxon>Streptophyta</taxon>
        <taxon>Embryophyta</taxon>
        <taxon>Tracheophyta</taxon>
        <taxon>Spermatophyta</taxon>
        <taxon>Magnoliopsida</taxon>
        <taxon>Liliopsida</taxon>
        <taxon>Asparagales</taxon>
        <taxon>Orchidaceae</taxon>
        <taxon>Orchidoideae</taxon>
        <taxon>Orchideae</taxon>
        <taxon>Orchidinae</taxon>
        <taxon>Platanthera</taxon>
    </lineage>
</organism>
<evidence type="ECO:0000313" key="2">
    <source>
        <dbReference type="EMBL" id="KAK8957506.1"/>
    </source>
</evidence>
<evidence type="ECO:0000259" key="1">
    <source>
        <dbReference type="Pfam" id="PF25597"/>
    </source>
</evidence>
<protein>
    <recommendedName>
        <fullName evidence="1">Retroviral polymerase SH3-like domain-containing protein</fullName>
    </recommendedName>
</protein>
<evidence type="ECO:0000313" key="3">
    <source>
        <dbReference type="Proteomes" id="UP001418222"/>
    </source>
</evidence>
<sequence length="216" mass="23961">MTCFVHHPRPPVDKLAPRFTKYIFVGYSRTQKCYVCHSSTTGKTITSADVTFFKDQSFYSTSPEAISLTDLPRPIVPTHTSPPSIPIPNHMSPLPPLLPTPPPLQVYTRHRPLTDALRQLSAADAAPRPDDPPMVPSQVTVASTTHPLSNYVSLHRLSSPFRRFAASLSSISTPFSVREALQHPGWRATMDEEMIALKANHTWDLAPSWSFSGCCK</sequence>